<dbReference type="Gene3D" id="2.30.30.40">
    <property type="entry name" value="SH3 Domains"/>
    <property type="match status" value="1"/>
</dbReference>
<dbReference type="Gene3D" id="1.10.10.2520">
    <property type="entry name" value="Cell wall hydrolase SleB, domain 1"/>
    <property type="match status" value="1"/>
</dbReference>
<evidence type="ECO:0000259" key="2">
    <source>
        <dbReference type="Pfam" id="PF07486"/>
    </source>
</evidence>
<dbReference type="InterPro" id="IPR011105">
    <property type="entry name" value="Cell_wall_hydrolase_SleB"/>
</dbReference>
<organism evidence="4 5">
    <name type="scientific">Clostridium porci</name>
    <dbReference type="NCBI Taxonomy" id="2605778"/>
    <lineage>
        <taxon>Bacteria</taxon>
        <taxon>Bacillati</taxon>
        <taxon>Bacillota</taxon>
        <taxon>Clostridia</taxon>
        <taxon>Eubacteriales</taxon>
        <taxon>Clostridiaceae</taxon>
        <taxon>Clostridium</taxon>
    </lineage>
</organism>
<evidence type="ECO:0000256" key="1">
    <source>
        <dbReference type="SAM" id="SignalP"/>
    </source>
</evidence>
<keyword evidence="5" id="KW-1185">Reference proteome</keyword>
<evidence type="ECO:0000313" key="5">
    <source>
        <dbReference type="Proteomes" id="UP000429958"/>
    </source>
</evidence>
<feature type="signal peptide" evidence="1">
    <location>
        <begin position="1"/>
        <end position="24"/>
    </location>
</feature>
<keyword evidence="4" id="KW-0378">Hydrolase</keyword>
<gene>
    <name evidence="4" type="ORF">FYJ39_12965</name>
</gene>
<dbReference type="AlphaFoldDB" id="A0A7X2NML9"/>
<comment type="caution">
    <text evidence="4">The sequence shown here is derived from an EMBL/GenBank/DDBJ whole genome shotgun (WGS) entry which is preliminary data.</text>
</comment>
<proteinExistence type="predicted"/>
<name>A0A7X2NML9_9CLOT</name>
<evidence type="ECO:0000313" key="4">
    <source>
        <dbReference type="EMBL" id="MSS37461.1"/>
    </source>
</evidence>
<feature type="chain" id="PRO_5031223961" evidence="1">
    <location>
        <begin position="25"/>
        <end position="231"/>
    </location>
</feature>
<dbReference type="Pfam" id="PF07486">
    <property type="entry name" value="Hydrolase_2"/>
    <property type="match status" value="1"/>
</dbReference>
<dbReference type="RefSeq" id="WP_154472907.1">
    <property type="nucleotide sequence ID" value="NZ_VUMD01000011.1"/>
</dbReference>
<keyword evidence="1" id="KW-0732">Signal</keyword>
<accession>A0A7X2NML9</accession>
<sequence>MKKLLITAMTAISLTLSLPLSARAAEFSPEAYQAAQELLSHYKNLFKNAVGITTKYANCQGADIRREPSEESELLDQTLLNSSFQVVGEEQGWSRITTENGYAYIKTESLSDMPTVVRSYTDEELYILAHVICGEAQNCPDDEQLYVGSVVINRVAHPAFPDSIQGVVFQPGQYACTKDGNYYREPSHRNWANARYLLENGSVLPGNVVWQSGSRQGKGVYLQTKYHSYCY</sequence>
<reference evidence="4 5" key="1">
    <citation type="submission" date="2019-08" db="EMBL/GenBank/DDBJ databases">
        <title>In-depth cultivation of the pig gut microbiome towards novel bacterial diversity and tailored functional studies.</title>
        <authorList>
            <person name="Wylensek D."/>
            <person name="Hitch T.C.A."/>
            <person name="Clavel T."/>
        </authorList>
    </citation>
    <scope>NUCLEOTIDE SEQUENCE [LARGE SCALE GENOMIC DNA]</scope>
    <source>
        <strain evidence="4 5">WCA-389-WT-23D1</strain>
    </source>
</reference>
<dbReference type="GO" id="GO:0016787">
    <property type="term" value="F:hydrolase activity"/>
    <property type="evidence" value="ECO:0007669"/>
    <property type="project" value="UniProtKB-KW"/>
</dbReference>
<dbReference type="InterPro" id="IPR042047">
    <property type="entry name" value="SleB_dom1"/>
</dbReference>
<protein>
    <submittedName>
        <fullName evidence="4">Cell wall hydrolase</fullName>
    </submittedName>
</protein>
<evidence type="ECO:0000259" key="3">
    <source>
        <dbReference type="Pfam" id="PF08239"/>
    </source>
</evidence>
<feature type="domain" description="Cell wall hydrolase SleB" evidence="2">
    <location>
        <begin position="140"/>
        <end position="198"/>
    </location>
</feature>
<feature type="domain" description="SH3b" evidence="3">
    <location>
        <begin position="61"/>
        <end position="110"/>
    </location>
</feature>
<dbReference type="Proteomes" id="UP000429958">
    <property type="component" value="Unassembled WGS sequence"/>
</dbReference>
<dbReference type="InterPro" id="IPR003646">
    <property type="entry name" value="SH3-like_bac-type"/>
</dbReference>
<dbReference type="EMBL" id="VUMD01000011">
    <property type="protein sequence ID" value="MSS37461.1"/>
    <property type="molecule type" value="Genomic_DNA"/>
</dbReference>
<dbReference type="Pfam" id="PF08239">
    <property type="entry name" value="SH3_3"/>
    <property type="match status" value="1"/>
</dbReference>